<dbReference type="PANTHER" id="PTHR46536">
    <property type="entry name" value="ARL14 EFFECTOR PROTEIN"/>
    <property type="match status" value="1"/>
</dbReference>
<dbReference type="OrthoDB" id="5984406at2759"/>
<reference evidence="3" key="2">
    <citation type="journal article" date="2016" name="Sci. Rep.">
        <title>Dictyocaulus viviparus genome, variome and transcriptome elucidate lungworm biology and support future intervention.</title>
        <authorList>
            <person name="McNulty S.N."/>
            <person name="Strube C."/>
            <person name="Rosa B.A."/>
            <person name="Martin J.C."/>
            <person name="Tyagi R."/>
            <person name="Choi Y.J."/>
            <person name="Wang Q."/>
            <person name="Hallsworth Pepin K."/>
            <person name="Zhang X."/>
            <person name="Ozersky P."/>
            <person name="Wilson R.K."/>
            <person name="Sternberg P.W."/>
            <person name="Gasser R.B."/>
            <person name="Mitreva M."/>
        </authorList>
    </citation>
    <scope>NUCLEOTIDE SEQUENCE [LARGE SCALE GENOMIC DNA]</scope>
    <source>
        <strain evidence="3">HannoverDv2000</strain>
    </source>
</reference>
<evidence type="ECO:0000313" key="3">
    <source>
        <dbReference type="Proteomes" id="UP000053766"/>
    </source>
</evidence>
<gene>
    <name evidence="2" type="ORF">DICVIV_10203</name>
</gene>
<dbReference type="InterPro" id="IPR029264">
    <property type="entry name" value="ARF7EP_C"/>
</dbReference>
<sequence>MILRPILSFSTRHMMNQRRRTISHLLLWVDRQRQMQRELEKLQFINPGGSMTQPTSNRRSRRRINEDKETVQEKRNIFHDKKGKLVVPGEESITLCDCLIPECHGCHWPCASCGSRLCGPICQQNRKKFVACVKMLGVTPEIVTNNPYVSNKS</sequence>
<keyword evidence="3" id="KW-1185">Reference proteome</keyword>
<evidence type="ECO:0000313" key="2">
    <source>
        <dbReference type="EMBL" id="KJH43774.1"/>
    </source>
</evidence>
<dbReference type="Pfam" id="PF14949">
    <property type="entry name" value="ARF7EP_C"/>
    <property type="match status" value="1"/>
</dbReference>
<dbReference type="PANTHER" id="PTHR46536:SF3">
    <property type="entry name" value="ARF7 EFFECTOR PROTEIN C-TERMINAL DOMAIN-CONTAINING PROTEIN"/>
    <property type="match status" value="1"/>
</dbReference>
<dbReference type="STRING" id="29172.A0A0D8XJ14"/>
<dbReference type="Proteomes" id="UP000053766">
    <property type="component" value="Unassembled WGS sequence"/>
</dbReference>
<feature type="domain" description="ARF7 effector protein C-terminal" evidence="1">
    <location>
        <begin position="36"/>
        <end position="133"/>
    </location>
</feature>
<evidence type="ECO:0000259" key="1">
    <source>
        <dbReference type="Pfam" id="PF14949"/>
    </source>
</evidence>
<dbReference type="EMBL" id="KN716527">
    <property type="protein sequence ID" value="KJH43774.1"/>
    <property type="molecule type" value="Genomic_DNA"/>
</dbReference>
<proteinExistence type="predicted"/>
<name>A0A0D8XJ14_DICVI</name>
<reference evidence="2 3" key="1">
    <citation type="submission" date="2013-11" db="EMBL/GenBank/DDBJ databases">
        <title>Draft genome of the bovine lungworm Dictyocaulus viviparus.</title>
        <authorList>
            <person name="Mitreva M."/>
        </authorList>
    </citation>
    <scope>NUCLEOTIDE SEQUENCE [LARGE SCALE GENOMIC DNA]</scope>
    <source>
        <strain evidence="2 3">HannoverDv2000</strain>
    </source>
</reference>
<accession>A0A0D8XJ14</accession>
<dbReference type="AlphaFoldDB" id="A0A0D8XJ14"/>
<organism evidence="2 3">
    <name type="scientific">Dictyocaulus viviparus</name>
    <name type="common">Bovine lungworm</name>
    <dbReference type="NCBI Taxonomy" id="29172"/>
    <lineage>
        <taxon>Eukaryota</taxon>
        <taxon>Metazoa</taxon>
        <taxon>Ecdysozoa</taxon>
        <taxon>Nematoda</taxon>
        <taxon>Chromadorea</taxon>
        <taxon>Rhabditida</taxon>
        <taxon>Rhabditina</taxon>
        <taxon>Rhabditomorpha</taxon>
        <taxon>Strongyloidea</taxon>
        <taxon>Metastrongylidae</taxon>
        <taxon>Dictyocaulus</taxon>
    </lineage>
</organism>
<protein>
    <recommendedName>
        <fullName evidence="1">ARF7 effector protein C-terminal domain-containing protein</fullName>
    </recommendedName>
</protein>